<evidence type="ECO:0000256" key="2">
    <source>
        <dbReference type="SAM" id="Phobius"/>
    </source>
</evidence>
<feature type="transmembrane region" description="Helical" evidence="2">
    <location>
        <begin position="12"/>
        <end position="32"/>
    </location>
</feature>
<dbReference type="InterPro" id="IPR043777">
    <property type="entry name" value="DUF5719"/>
</dbReference>
<keyword evidence="2" id="KW-1133">Transmembrane helix</keyword>
<feature type="region of interest" description="Disordered" evidence="1">
    <location>
        <begin position="270"/>
        <end position="295"/>
    </location>
</feature>
<dbReference type="AlphaFoldDB" id="A0A411YDH6"/>
<feature type="compositionally biased region" description="Acidic residues" evidence="1">
    <location>
        <begin position="270"/>
        <end position="294"/>
    </location>
</feature>
<dbReference type="Proteomes" id="UP000291469">
    <property type="component" value="Chromosome"/>
</dbReference>
<keyword evidence="4" id="KW-1185">Reference proteome</keyword>
<sequence>MSGAGSGEVVRTLLVVAVSIGVLLVVVDLVAAPPPSDSPVPVASSPPAAEPLDGADTGFAWCPVTSDSREDARLRIAAVDDEPSDVTVVSHDAGSAEEVAELVVPASSWRSVDVPTDLPVEVRWGDAPVQVTWEPPEDEPAGGYACADAPASTQYLPGLSTAGGSSSTVHLYNPFGTDAVADVRFVTRGGPEVRVGGEGVVVPAGEAEAIEVDELVPDEEELAATVEVEGGRLLAAADRVEEVSRPAEELEELDELDDLDDAGTLEEELDLDPDDLEGVELEEPEPDAGAEELSSDLVREGPQGRALLPATSERLTTAYLAYASVTEEREAWLEVHNPGERSAAVDVRVSNPGAEGAIGETSIPPETTVRIDLTDRSDGDAFGVTVESVNDVGIVASGFTARSHGDRRAFAGEALGGDASRDWRVGAPQGVAEDGALAVYNPGPAPASLTVDGGPGTPEAWEEQTLAAGDHRLYELDALPAPVPVRVSADEPVVAGHRSVQRDHGEHEDEGLVVGLSAPRRAWEPPAPGLTSRRDPSLLPLETLEP</sequence>
<reference evidence="3 4" key="1">
    <citation type="submission" date="2019-01" db="EMBL/GenBank/DDBJ databases">
        <title>Egibacter rhizosphaerae EGI 80759T.</title>
        <authorList>
            <person name="Chen D.-D."/>
            <person name="Tian Y."/>
            <person name="Jiao J.-Y."/>
            <person name="Zhang X.-T."/>
            <person name="Zhang Y.-G."/>
            <person name="Zhang Y."/>
            <person name="Xiao M."/>
            <person name="Shu W.-S."/>
            <person name="Li W.-J."/>
        </authorList>
    </citation>
    <scope>NUCLEOTIDE SEQUENCE [LARGE SCALE GENOMIC DNA]</scope>
    <source>
        <strain evidence="3 4">EGI 80759</strain>
    </source>
</reference>
<evidence type="ECO:0000313" key="4">
    <source>
        <dbReference type="Proteomes" id="UP000291469"/>
    </source>
</evidence>
<feature type="region of interest" description="Disordered" evidence="1">
    <location>
        <begin position="35"/>
        <end position="56"/>
    </location>
</feature>
<accession>A0A411YDH6</accession>
<dbReference type="KEGG" id="erz:ER308_06405"/>
<organism evidence="3 4">
    <name type="scientific">Egibacter rhizosphaerae</name>
    <dbReference type="NCBI Taxonomy" id="1670831"/>
    <lineage>
        <taxon>Bacteria</taxon>
        <taxon>Bacillati</taxon>
        <taxon>Actinomycetota</taxon>
        <taxon>Nitriliruptoria</taxon>
        <taxon>Egibacterales</taxon>
        <taxon>Egibacteraceae</taxon>
        <taxon>Egibacter</taxon>
    </lineage>
</organism>
<feature type="region of interest" description="Disordered" evidence="1">
    <location>
        <begin position="497"/>
        <end position="546"/>
    </location>
</feature>
<keyword evidence="2" id="KW-0472">Membrane</keyword>
<protein>
    <submittedName>
        <fullName evidence="3">Uncharacterized protein</fullName>
    </submittedName>
</protein>
<dbReference type="Pfam" id="PF18986">
    <property type="entry name" value="DUF5719"/>
    <property type="match status" value="1"/>
</dbReference>
<evidence type="ECO:0000256" key="1">
    <source>
        <dbReference type="SAM" id="MobiDB-lite"/>
    </source>
</evidence>
<dbReference type="OrthoDB" id="3264966at2"/>
<gene>
    <name evidence="3" type="ORF">ER308_06405</name>
</gene>
<keyword evidence="2" id="KW-0812">Transmembrane</keyword>
<evidence type="ECO:0000313" key="3">
    <source>
        <dbReference type="EMBL" id="QBI19207.1"/>
    </source>
</evidence>
<dbReference type="RefSeq" id="WP_131154204.1">
    <property type="nucleotide sequence ID" value="NZ_CP036402.1"/>
</dbReference>
<proteinExistence type="predicted"/>
<dbReference type="EMBL" id="CP036402">
    <property type="protein sequence ID" value="QBI19207.1"/>
    <property type="molecule type" value="Genomic_DNA"/>
</dbReference>
<name>A0A411YDH6_9ACTN</name>